<name>A0A6A5T4U9_9PLEO</name>
<evidence type="ECO:0000313" key="3">
    <source>
        <dbReference type="Proteomes" id="UP000800038"/>
    </source>
</evidence>
<evidence type="ECO:0000256" key="1">
    <source>
        <dbReference type="SAM" id="MobiDB-lite"/>
    </source>
</evidence>
<accession>A0A6A5T4U9</accession>
<organism evidence="2 3">
    <name type="scientific">Clathrospora elynae</name>
    <dbReference type="NCBI Taxonomy" id="706981"/>
    <lineage>
        <taxon>Eukaryota</taxon>
        <taxon>Fungi</taxon>
        <taxon>Dikarya</taxon>
        <taxon>Ascomycota</taxon>
        <taxon>Pezizomycotina</taxon>
        <taxon>Dothideomycetes</taxon>
        <taxon>Pleosporomycetidae</taxon>
        <taxon>Pleosporales</taxon>
        <taxon>Diademaceae</taxon>
        <taxon>Clathrospora</taxon>
    </lineage>
</organism>
<reference evidence="2" key="1">
    <citation type="journal article" date="2020" name="Stud. Mycol.">
        <title>101 Dothideomycetes genomes: a test case for predicting lifestyles and emergence of pathogens.</title>
        <authorList>
            <person name="Haridas S."/>
            <person name="Albert R."/>
            <person name="Binder M."/>
            <person name="Bloem J."/>
            <person name="Labutti K."/>
            <person name="Salamov A."/>
            <person name="Andreopoulos B."/>
            <person name="Baker S."/>
            <person name="Barry K."/>
            <person name="Bills G."/>
            <person name="Bluhm B."/>
            <person name="Cannon C."/>
            <person name="Castanera R."/>
            <person name="Culley D."/>
            <person name="Daum C."/>
            <person name="Ezra D."/>
            <person name="Gonzalez J."/>
            <person name="Henrissat B."/>
            <person name="Kuo A."/>
            <person name="Liang C."/>
            <person name="Lipzen A."/>
            <person name="Lutzoni F."/>
            <person name="Magnuson J."/>
            <person name="Mondo S."/>
            <person name="Nolan M."/>
            <person name="Ohm R."/>
            <person name="Pangilinan J."/>
            <person name="Park H.-J."/>
            <person name="Ramirez L."/>
            <person name="Alfaro M."/>
            <person name="Sun H."/>
            <person name="Tritt A."/>
            <person name="Yoshinaga Y."/>
            <person name="Zwiers L.-H."/>
            <person name="Turgeon B."/>
            <person name="Goodwin S."/>
            <person name="Spatafora J."/>
            <person name="Crous P."/>
            <person name="Grigoriev I."/>
        </authorList>
    </citation>
    <scope>NUCLEOTIDE SEQUENCE</scope>
    <source>
        <strain evidence="2">CBS 161.51</strain>
    </source>
</reference>
<dbReference type="AlphaFoldDB" id="A0A6A5T4U9"/>
<feature type="region of interest" description="Disordered" evidence="1">
    <location>
        <begin position="66"/>
        <end position="88"/>
    </location>
</feature>
<feature type="compositionally biased region" description="Basic and acidic residues" evidence="1">
    <location>
        <begin position="200"/>
        <end position="211"/>
    </location>
</feature>
<evidence type="ECO:0000313" key="2">
    <source>
        <dbReference type="EMBL" id="KAF1946902.1"/>
    </source>
</evidence>
<sequence>MVRRKHKDHEDIFVVSPLQANRLHSIATIPGFLPAPDTQGFRKDWMHLREELDSRPILVIPVNDGYRQTGETSRKPTEGLAKKDMPENKEDYKPGLGVGLHWPFMVLDRHDAANLIAYFIDDMVRAPQPVAGKVLCGVDSLLGLGKCAFNASTMKFIPNMDIGSHNGSDNSHYGPHMYVFMDRQKQEFKVNSHNTRARFSEELKQERRRQETQQPLSSVDNLTPDVLRSFSTIDLLITLTAEHRRPGQPPSKGPKPSSSSAPAFEDEDWMMEARIRIQNSWIGLPSIKTRSTNT</sequence>
<gene>
    <name evidence="2" type="ORF">EJ02DRAFT_491994</name>
</gene>
<dbReference type="OrthoDB" id="3800703at2759"/>
<protein>
    <submittedName>
        <fullName evidence="2">Uncharacterized protein</fullName>
    </submittedName>
</protein>
<feature type="compositionally biased region" description="Low complexity" evidence="1">
    <location>
        <begin position="254"/>
        <end position="263"/>
    </location>
</feature>
<dbReference type="EMBL" id="ML976001">
    <property type="protein sequence ID" value="KAF1946902.1"/>
    <property type="molecule type" value="Genomic_DNA"/>
</dbReference>
<feature type="region of interest" description="Disordered" evidence="1">
    <location>
        <begin position="200"/>
        <end position="220"/>
    </location>
</feature>
<feature type="compositionally biased region" description="Basic and acidic residues" evidence="1">
    <location>
        <begin position="72"/>
        <end position="88"/>
    </location>
</feature>
<keyword evidence="3" id="KW-1185">Reference proteome</keyword>
<feature type="region of interest" description="Disordered" evidence="1">
    <location>
        <begin position="241"/>
        <end position="266"/>
    </location>
</feature>
<dbReference type="Proteomes" id="UP000800038">
    <property type="component" value="Unassembled WGS sequence"/>
</dbReference>
<proteinExistence type="predicted"/>